<organism evidence="1 3">
    <name type="scientific">Moraxella caviae</name>
    <dbReference type="NCBI Taxonomy" id="34060"/>
    <lineage>
        <taxon>Bacteria</taxon>
        <taxon>Pseudomonadati</taxon>
        <taxon>Pseudomonadota</taxon>
        <taxon>Gammaproteobacteria</taxon>
        <taxon>Moraxellales</taxon>
        <taxon>Moraxellaceae</taxon>
        <taxon>Moraxella</taxon>
    </lineage>
</organism>
<reference evidence="1 3" key="1">
    <citation type="submission" date="2017-02" db="EMBL/GenBank/DDBJ databases">
        <title>Draft genome sequence of Moraxella caviae CCUG 355 type strain.</title>
        <authorList>
            <person name="Engstrom-Jakobsson H."/>
            <person name="Salva-Serra F."/>
            <person name="Thorell K."/>
            <person name="Gonzales-Siles L."/>
            <person name="Karlsson R."/>
            <person name="Boulund F."/>
            <person name="Engstrand L."/>
            <person name="Moore E."/>
        </authorList>
    </citation>
    <scope>NUCLEOTIDE SEQUENCE [LARGE SCALE GENOMIC DNA]</scope>
    <source>
        <strain evidence="1 3">CCUG 355</strain>
    </source>
</reference>
<dbReference type="Proteomes" id="UP000255279">
    <property type="component" value="Unassembled WGS sequence"/>
</dbReference>
<dbReference type="SUPFAM" id="SSF74788">
    <property type="entry name" value="Cullin repeat-like"/>
    <property type="match status" value="1"/>
</dbReference>
<dbReference type="AlphaFoldDB" id="A0A1S9ZYQ1"/>
<name>A0A1S9ZYQ1_9GAMM</name>
<evidence type="ECO:0000313" key="2">
    <source>
        <dbReference type="EMBL" id="STZ13685.1"/>
    </source>
</evidence>
<evidence type="ECO:0000313" key="4">
    <source>
        <dbReference type="Proteomes" id="UP000255279"/>
    </source>
</evidence>
<dbReference type="STRING" id="34060.B0181_07910"/>
<proteinExistence type="predicted"/>
<dbReference type="InterPro" id="IPR016159">
    <property type="entry name" value="Cullin_repeat-like_dom_sf"/>
</dbReference>
<accession>A0A1S9ZYQ1</accession>
<gene>
    <name evidence="1" type="ORF">B0181_07910</name>
    <name evidence="2" type="ORF">NCTC10293_01263</name>
</gene>
<reference evidence="2 4" key="2">
    <citation type="submission" date="2018-06" db="EMBL/GenBank/DDBJ databases">
        <authorList>
            <consortium name="Pathogen Informatics"/>
            <person name="Doyle S."/>
        </authorList>
    </citation>
    <scope>NUCLEOTIDE SEQUENCE [LARGE SCALE GENOMIC DNA]</scope>
    <source>
        <strain evidence="2 4">NCTC10293</strain>
    </source>
</reference>
<protein>
    <submittedName>
        <fullName evidence="1">Uncharacterized protein</fullName>
    </submittedName>
</protein>
<dbReference type="EMBL" id="UGQE01000002">
    <property type="protein sequence ID" value="STZ13685.1"/>
    <property type="molecule type" value="Genomic_DNA"/>
</dbReference>
<dbReference type="Proteomes" id="UP000190435">
    <property type="component" value="Unassembled WGS sequence"/>
</dbReference>
<dbReference type="EMBL" id="MUXU01000048">
    <property type="protein sequence ID" value="OOR88632.1"/>
    <property type="molecule type" value="Genomic_DNA"/>
</dbReference>
<dbReference type="RefSeq" id="WP_078276967.1">
    <property type="nucleotide sequence ID" value="NZ_MUXU01000048.1"/>
</dbReference>
<evidence type="ECO:0000313" key="1">
    <source>
        <dbReference type="EMBL" id="OOR88632.1"/>
    </source>
</evidence>
<sequence length="161" mass="18706">MNTQLQNQLAVIVKDLASHVDDSYGLDGITIFLEQSDQNVKRLAQQLEDGEETSLSYRYFDISILMLDKICAHLDEDYHFKHIVSYIIDELSFAKWQKHSAENIKAAIRLAYLRMLADMVEELRYTYYQDRLPLVAGVYQGKAFDSIHGLYEMLFLDGRES</sequence>
<evidence type="ECO:0000313" key="3">
    <source>
        <dbReference type="Proteomes" id="UP000190435"/>
    </source>
</evidence>
<keyword evidence="3" id="KW-1185">Reference proteome</keyword>